<evidence type="ECO:0000313" key="7">
    <source>
        <dbReference type="Proteomes" id="UP001181622"/>
    </source>
</evidence>
<organism evidence="6 7">
    <name type="scientific">Chelatococcus sambhunathii</name>
    <dbReference type="NCBI Taxonomy" id="363953"/>
    <lineage>
        <taxon>Bacteria</taxon>
        <taxon>Pseudomonadati</taxon>
        <taxon>Pseudomonadota</taxon>
        <taxon>Alphaproteobacteria</taxon>
        <taxon>Hyphomicrobiales</taxon>
        <taxon>Chelatococcaceae</taxon>
        <taxon>Chelatococcus</taxon>
    </lineage>
</organism>
<sequence>MSLDHVKIGFIPLVDAAVPIVAADLGFAAAEGIEIELFREISWSNIRDRLTLGHFDAAHLLAPLAIATSLGLNSIKAPLAVPLALNLNGNAVTLAPHLHDELMERLPDGSDPGDPRATGAALKRLVEDRRANGEQPPVLGMTFPFSTHNYQLRLWIAAAGLNPDEDVRLAVVPPPYMVDALENAHVEGFCVGAPWNSVAVELGLGRILHLGVDFATSCPEKVLAVRESWLGERPELAARLIRAMVAAGEWLERSEHRQEAAELLGASSRLDVAPAIIRRALDGRLSTGVGDRALTDDRYLVFARDGAMRPDERHARWLHGQMARWGQAGDGPDEEALAAAVYRPSAFDSAIGGPISLAADPLGLKIGGLVQSG</sequence>
<keyword evidence="4" id="KW-0997">Cell inner membrane</keyword>
<dbReference type="PANTHER" id="PTHR30024">
    <property type="entry name" value="ALIPHATIC SULFONATES-BINDING PROTEIN-RELATED"/>
    <property type="match status" value="1"/>
</dbReference>
<dbReference type="Gene3D" id="3.40.190.10">
    <property type="entry name" value="Periplasmic binding protein-like II"/>
    <property type="match status" value="2"/>
</dbReference>
<protein>
    <submittedName>
        <fullName evidence="6">ABC transporter substrate-binding protein</fullName>
    </submittedName>
</protein>
<proteinExistence type="predicted"/>
<evidence type="ECO:0000313" key="6">
    <source>
        <dbReference type="EMBL" id="MDR4305438.1"/>
    </source>
</evidence>
<reference evidence="6" key="1">
    <citation type="submission" date="2020-10" db="EMBL/GenBank/DDBJ databases">
        <authorList>
            <person name="Abbas A."/>
            <person name="Razzaq R."/>
            <person name="Waqas M."/>
            <person name="Abbas N."/>
            <person name="Nielsen T.K."/>
            <person name="Hansen L.H."/>
            <person name="Hussain S."/>
            <person name="Shahid M."/>
        </authorList>
    </citation>
    <scope>NUCLEOTIDE SEQUENCE</scope>
    <source>
        <strain evidence="6">S14</strain>
    </source>
</reference>
<evidence type="ECO:0000256" key="4">
    <source>
        <dbReference type="ARBA" id="ARBA00022519"/>
    </source>
</evidence>
<keyword evidence="5" id="KW-0472">Membrane</keyword>
<dbReference type="Proteomes" id="UP001181622">
    <property type="component" value="Unassembled WGS sequence"/>
</dbReference>
<keyword evidence="2" id="KW-0813">Transport</keyword>
<evidence type="ECO:0000256" key="5">
    <source>
        <dbReference type="ARBA" id="ARBA00023136"/>
    </source>
</evidence>
<name>A0ABU1DBE8_9HYPH</name>
<keyword evidence="3" id="KW-1003">Cell membrane</keyword>
<comment type="subcellular location">
    <subcellularLocation>
        <location evidence="1">Endomembrane system</location>
    </subcellularLocation>
</comment>
<evidence type="ECO:0000256" key="3">
    <source>
        <dbReference type="ARBA" id="ARBA00022475"/>
    </source>
</evidence>
<dbReference type="InterPro" id="IPR044527">
    <property type="entry name" value="NrtA/CpmA_ABC-bd_dom"/>
</dbReference>
<accession>A0ABU1DBE8</accession>
<dbReference type="RefSeq" id="WP_309388490.1">
    <property type="nucleotide sequence ID" value="NZ_JADBEO010000003.1"/>
</dbReference>
<evidence type="ECO:0000256" key="1">
    <source>
        <dbReference type="ARBA" id="ARBA00004308"/>
    </source>
</evidence>
<dbReference type="CDD" id="cd13553">
    <property type="entry name" value="PBP2_NrtA_CpmA_like"/>
    <property type="match status" value="1"/>
</dbReference>
<dbReference type="EMBL" id="JADBEO010000003">
    <property type="protein sequence ID" value="MDR4305438.1"/>
    <property type="molecule type" value="Genomic_DNA"/>
</dbReference>
<comment type="caution">
    <text evidence="6">The sequence shown here is derived from an EMBL/GenBank/DDBJ whole genome shotgun (WGS) entry which is preliminary data.</text>
</comment>
<dbReference type="SUPFAM" id="SSF53850">
    <property type="entry name" value="Periplasmic binding protein-like II"/>
    <property type="match status" value="1"/>
</dbReference>
<keyword evidence="7" id="KW-1185">Reference proteome</keyword>
<dbReference type="Pfam" id="PF13379">
    <property type="entry name" value="NMT1_2"/>
    <property type="match status" value="1"/>
</dbReference>
<dbReference type="PANTHER" id="PTHR30024:SF43">
    <property type="entry name" value="BLL4572 PROTEIN"/>
    <property type="match status" value="1"/>
</dbReference>
<evidence type="ECO:0000256" key="2">
    <source>
        <dbReference type="ARBA" id="ARBA00022448"/>
    </source>
</evidence>
<gene>
    <name evidence="6" type="ORF">IHQ68_02220</name>
</gene>